<dbReference type="KEGG" id="nai:NECAME_13178"/>
<organism evidence="1 2">
    <name type="scientific">Necator americanus</name>
    <name type="common">Human hookworm</name>
    <dbReference type="NCBI Taxonomy" id="51031"/>
    <lineage>
        <taxon>Eukaryota</taxon>
        <taxon>Metazoa</taxon>
        <taxon>Ecdysozoa</taxon>
        <taxon>Nematoda</taxon>
        <taxon>Chromadorea</taxon>
        <taxon>Rhabditida</taxon>
        <taxon>Rhabditina</taxon>
        <taxon>Rhabditomorpha</taxon>
        <taxon>Strongyloidea</taxon>
        <taxon>Ancylostomatidae</taxon>
        <taxon>Bunostominae</taxon>
        <taxon>Necator</taxon>
    </lineage>
</organism>
<gene>
    <name evidence="1" type="ORF">NECAME_13178</name>
</gene>
<evidence type="ECO:0000313" key="1">
    <source>
        <dbReference type="EMBL" id="ETN74140.1"/>
    </source>
</evidence>
<dbReference type="EMBL" id="KI660385">
    <property type="protein sequence ID" value="ETN74140.1"/>
    <property type="molecule type" value="Genomic_DNA"/>
</dbReference>
<sequence length="73" mass="8575">MVKPAIWSTLLMRLGKLKTIKTTTSNTLQKNWIQKAARFEMKHKWMGCQLQRMALALKSLRSHQSPRNPKVQR</sequence>
<reference evidence="2" key="1">
    <citation type="journal article" date="2014" name="Nat. Genet.">
        <title>Genome of the human hookworm Necator americanus.</title>
        <authorList>
            <person name="Tang Y.T."/>
            <person name="Gao X."/>
            <person name="Rosa B.A."/>
            <person name="Abubucker S."/>
            <person name="Hallsworth-Pepin K."/>
            <person name="Martin J."/>
            <person name="Tyagi R."/>
            <person name="Heizer E."/>
            <person name="Zhang X."/>
            <person name="Bhonagiri-Palsikar V."/>
            <person name="Minx P."/>
            <person name="Warren W.C."/>
            <person name="Wang Q."/>
            <person name="Zhan B."/>
            <person name="Hotez P.J."/>
            <person name="Sternberg P.W."/>
            <person name="Dougall A."/>
            <person name="Gaze S.T."/>
            <person name="Mulvenna J."/>
            <person name="Sotillo J."/>
            <person name="Ranganathan S."/>
            <person name="Rabelo E.M."/>
            <person name="Wilson R.K."/>
            <person name="Felgner P.L."/>
            <person name="Bethony J."/>
            <person name="Hawdon J.M."/>
            <person name="Gasser R.B."/>
            <person name="Loukas A."/>
            <person name="Mitreva M."/>
        </authorList>
    </citation>
    <scope>NUCLEOTIDE SEQUENCE [LARGE SCALE GENOMIC DNA]</scope>
</reference>
<accession>W2SWX5</accession>
<dbReference type="Proteomes" id="UP000053676">
    <property type="component" value="Unassembled WGS sequence"/>
</dbReference>
<dbReference type="AlphaFoldDB" id="W2SWX5"/>
<proteinExistence type="predicted"/>
<protein>
    <submittedName>
        <fullName evidence="1">Uncharacterized protein</fullName>
    </submittedName>
</protein>
<evidence type="ECO:0000313" key="2">
    <source>
        <dbReference type="Proteomes" id="UP000053676"/>
    </source>
</evidence>
<name>W2SWX5_NECAM</name>
<keyword evidence="2" id="KW-1185">Reference proteome</keyword>